<comment type="caution">
    <text evidence="1">The sequence shown here is derived from an EMBL/GenBank/DDBJ whole genome shotgun (WGS) entry which is preliminary data.</text>
</comment>
<reference evidence="1 2" key="1">
    <citation type="journal article" date="2015" name="Nature">
        <title>rRNA introns, odd ribosomes, and small enigmatic genomes across a large radiation of phyla.</title>
        <authorList>
            <person name="Brown C.T."/>
            <person name="Hug L.A."/>
            <person name="Thomas B.C."/>
            <person name="Sharon I."/>
            <person name="Castelle C.J."/>
            <person name="Singh A."/>
            <person name="Wilkins M.J."/>
            <person name="Williams K.H."/>
            <person name="Banfield J.F."/>
        </authorList>
    </citation>
    <scope>NUCLEOTIDE SEQUENCE [LARGE SCALE GENOMIC DNA]</scope>
</reference>
<name>A0A0G0WQB6_UNCKA</name>
<proteinExistence type="predicted"/>
<sequence length="100" mass="10602">MAAVRVQTTIGDSLVAIEVTGDLGDKLAQCKTAADVIGVFSQIVLANFAVNHASSFGSDSRPTTKKAWMFADNACVGADMSRAMIQRLKETPVTVIDLDK</sequence>
<dbReference type="AlphaFoldDB" id="A0A0G0WQB6"/>
<gene>
    <name evidence="1" type="ORF">UU72_C0050G0011</name>
</gene>
<organism evidence="1 2">
    <name type="scientific">candidate division WWE3 bacterium GW2011_GWB1_41_6</name>
    <dbReference type="NCBI Taxonomy" id="1619112"/>
    <lineage>
        <taxon>Bacteria</taxon>
        <taxon>Katanobacteria</taxon>
    </lineage>
</organism>
<protein>
    <submittedName>
        <fullName evidence="1">Uncharacterized protein</fullName>
    </submittedName>
</protein>
<evidence type="ECO:0000313" key="1">
    <source>
        <dbReference type="EMBL" id="KKS14277.1"/>
    </source>
</evidence>
<evidence type="ECO:0000313" key="2">
    <source>
        <dbReference type="Proteomes" id="UP000034163"/>
    </source>
</evidence>
<dbReference type="Proteomes" id="UP000034163">
    <property type="component" value="Unassembled WGS sequence"/>
</dbReference>
<accession>A0A0G0WQB6</accession>
<dbReference type="EMBL" id="LCBS01000050">
    <property type="protein sequence ID" value="KKS14277.1"/>
    <property type="molecule type" value="Genomic_DNA"/>
</dbReference>